<name>A0A2T1GFN5_9CYAN</name>
<proteinExistence type="predicted"/>
<dbReference type="AlphaFoldDB" id="A0A2T1GFN5"/>
<organism evidence="2 3">
    <name type="scientific">Chamaesiphon polymorphus CCALA 037</name>
    <dbReference type="NCBI Taxonomy" id="2107692"/>
    <lineage>
        <taxon>Bacteria</taxon>
        <taxon>Bacillati</taxon>
        <taxon>Cyanobacteriota</taxon>
        <taxon>Cyanophyceae</taxon>
        <taxon>Gomontiellales</taxon>
        <taxon>Chamaesiphonaceae</taxon>
        <taxon>Chamaesiphon</taxon>
    </lineage>
</organism>
<reference evidence="2 3" key="1">
    <citation type="submission" date="2018-03" db="EMBL/GenBank/DDBJ databases">
        <title>The ancient ancestry and fast evolution of plastids.</title>
        <authorList>
            <person name="Moore K.R."/>
            <person name="Magnabosco C."/>
            <person name="Momper L."/>
            <person name="Gold D.A."/>
            <person name="Bosak T."/>
            <person name="Fournier G.P."/>
        </authorList>
    </citation>
    <scope>NUCLEOTIDE SEQUENCE [LARGE SCALE GENOMIC DNA]</scope>
    <source>
        <strain evidence="2 3">CCALA 037</strain>
    </source>
</reference>
<dbReference type="Pfam" id="PF02830">
    <property type="entry name" value="V4R"/>
    <property type="match status" value="1"/>
</dbReference>
<comment type="caution">
    <text evidence="2">The sequence shown here is derived from an EMBL/GenBank/DDBJ whole genome shotgun (WGS) entry which is preliminary data.</text>
</comment>
<feature type="domain" description="4-vinyl reductase 4VR" evidence="1">
    <location>
        <begin position="138"/>
        <end position="200"/>
    </location>
</feature>
<accession>A0A2T1GFN5</accession>
<dbReference type="Proteomes" id="UP000238937">
    <property type="component" value="Unassembled WGS sequence"/>
</dbReference>
<protein>
    <submittedName>
        <fullName evidence="2">4-vinyl reductase</fullName>
    </submittedName>
</protein>
<dbReference type="InterPro" id="IPR004096">
    <property type="entry name" value="V4R"/>
</dbReference>
<evidence type="ECO:0000313" key="3">
    <source>
        <dbReference type="Proteomes" id="UP000238937"/>
    </source>
</evidence>
<dbReference type="Gene3D" id="3.30.1380.20">
    <property type="entry name" value="Trafficking protein particle complex subunit 3"/>
    <property type="match status" value="1"/>
</dbReference>
<dbReference type="RefSeq" id="WP_106304739.1">
    <property type="nucleotide sequence ID" value="NZ_PVWO01000131.1"/>
</dbReference>
<gene>
    <name evidence="2" type="ORF">C7B77_12175</name>
</gene>
<evidence type="ECO:0000259" key="1">
    <source>
        <dbReference type="SMART" id="SM00989"/>
    </source>
</evidence>
<dbReference type="InterPro" id="IPR024096">
    <property type="entry name" value="NO_sig/Golgi_transp_ligand-bd"/>
</dbReference>
<dbReference type="OrthoDB" id="1804856at2"/>
<sequence length="242" mass="27376">MISNIQRKVFPNAPVPIPSTRDVCHYSRADFFEFDMERGQIADYHRQRNLLVGEDFIVSLLKGLEHEVGEAAGWLCYQIGYEWGKEDAVLFQSWFQEFYGLTLETSNVAFAMETWWWPYTAQGWGAWSPNLSNKDSGFFYVDLYDSAVAKSLGYMGKPVCHLYAGILAGFFSVAFEQNLCSTEIQCYAMGNDFCRFLLGSEERIQAAEFWIASGANANEIAERFEAGEMDLEPKTSIAAGTV</sequence>
<evidence type="ECO:0000313" key="2">
    <source>
        <dbReference type="EMBL" id="PSB56342.1"/>
    </source>
</evidence>
<dbReference type="SUPFAM" id="SSF111126">
    <property type="entry name" value="Ligand-binding domain in the NO signalling and Golgi transport"/>
    <property type="match status" value="1"/>
</dbReference>
<dbReference type="PANTHER" id="PTHR35090:SF1">
    <property type="entry name" value="SLR0144 PROTEIN"/>
    <property type="match status" value="1"/>
</dbReference>
<dbReference type="PANTHER" id="PTHR35090">
    <property type="entry name" value="DNA-DIRECTED RNA POLYMERASE SUBUNIT I"/>
    <property type="match status" value="1"/>
</dbReference>
<dbReference type="SMART" id="SM00989">
    <property type="entry name" value="V4R"/>
    <property type="match status" value="1"/>
</dbReference>
<dbReference type="EMBL" id="PVWO01000131">
    <property type="protein sequence ID" value="PSB56342.1"/>
    <property type="molecule type" value="Genomic_DNA"/>
</dbReference>
<keyword evidence="3" id="KW-1185">Reference proteome</keyword>